<evidence type="ECO:0000313" key="3">
    <source>
        <dbReference type="EMBL" id="MCJ0824620.1"/>
    </source>
</evidence>
<accession>A0ABT0A0X8</accession>
<dbReference type="Gene3D" id="3.40.50.12370">
    <property type="match status" value="1"/>
</dbReference>
<sequence length="278" mass="29512">MFKDLLVPVVLGEVSPEAFDLACGMAGGEGGHVTGLVSISVITPMVEAMNYFPEAVYESLAAAAREASQRLRAQVDACLARHAASSESRVSDSIWLTAPEVATLHAHYADLVVYGRTANAAAEAERSVFSSLLLASGRPVMVVPRNARWVAQPEKVVVAWRPSPEASRALHDALPLLRSARSVDVVVVDPKVGETAHGELPGVDIATHLSRHGLNVNVVSLPREGASTTTAILRHATQVDAHLIVAGGYGHSRIRQQVFGGVTRGLFEQATVPVLFSH</sequence>
<dbReference type="InterPro" id="IPR006016">
    <property type="entry name" value="UspA"/>
</dbReference>
<dbReference type="Proteomes" id="UP001165423">
    <property type="component" value="Unassembled WGS sequence"/>
</dbReference>
<dbReference type="CDD" id="cd00293">
    <property type="entry name" value="USP-like"/>
    <property type="match status" value="1"/>
</dbReference>
<dbReference type="PANTHER" id="PTHR46268">
    <property type="entry name" value="STRESS RESPONSE PROTEIN NHAX"/>
    <property type="match status" value="1"/>
</dbReference>
<evidence type="ECO:0000259" key="2">
    <source>
        <dbReference type="Pfam" id="PF00582"/>
    </source>
</evidence>
<protein>
    <submittedName>
        <fullName evidence="3">Universal stress protein</fullName>
    </submittedName>
</protein>
<comment type="similarity">
    <text evidence="1">Belongs to the universal stress protein A family.</text>
</comment>
<organism evidence="3 4">
    <name type="scientific">Cognatiluteimonas sedimenti</name>
    <dbReference type="NCBI Taxonomy" id="2927791"/>
    <lineage>
        <taxon>Bacteria</taxon>
        <taxon>Pseudomonadati</taxon>
        <taxon>Pseudomonadota</taxon>
        <taxon>Gammaproteobacteria</taxon>
        <taxon>Lysobacterales</taxon>
        <taxon>Lysobacteraceae</taxon>
        <taxon>Cognatiluteimonas</taxon>
    </lineage>
</organism>
<dbReference type="SUPFAM" id="SSF52402">
    <property type="entry name" value="Adenine nucleotide alpha hydrolases-like"/>
    <property type="match status" value="2"/>
</dbReference>
<dbReference type="Pfam" id="PF00582">
    <property type="entry name" value="Usp"/>
    <property type="match status" value="1"/>
</dbReference>
<reference evidence="3 4" key="1">
    <citation type="submission" date="2022-03" db="EMBL/GenBank/DDBJ databases">
        <title>Luteimonas soily sp. nov., a novel bacterium isolated from the soil.</title>
        <authorList>
            <person name="Zhang X."/>
        </authorList>
    </citation>
    <scope>NUCLEOTIDE SEQUENCE [LARGE SCALE GENOMIC DNA]</scope>
    <source>
        <strain evidence="3 4">50</strain>
    </source>
</reference>
<evidence type="ECO:0000256" key="1">
    <source>
        <dbReference type="ARBA" id="ARBA00008791"/>
    </source>
</evidence>
<comment type="caution">
    <text evidence="3">The sequence shown here is derived from an EMBL/GenBank/DDBJ whole genome shotgun (WGS) entry which is preliminary data.</text>
</comment>
<dbReference type="RefSeq" id="WP_243318530.1">
    <property type="nucleotide sequence ID" value="NZ_JALGCL010000001.1"/>
</dbReference>
<evidence type="ECO:0000313" key="4">
    <source>
        <dbReference type="Proteomes" id="UP001165423"/>
    </source>
</evidence>
<proteinExistence type="inferred from homology"/>
<keyword evidence="4" id="KW-1185">Reference proteome</keyword>
<dbReference type="PANTHER" id="PTHR46268:SF15">
    <property type="entry name" value="UNIVERSAL STRESS PROTEIN HP_0031"/>
    <property type="match status" value="1"/>
</dbReference>
<dbReference type="EMBL" id="JALGCL010000001">
    <property type="protein sequence ID" value="MCJ0824620.1"/>
    <property type="molecule type" value="Genomic_DNA"/>
</dbReference>
<gene>
    <name evidence="3" type="ORF">MQC88_01360</name>
</gene>
<feature type="domain" description="UspA" evidence="2">
    <location>
        <begin position="155"/>
        <end position="275"/>
    </location>
</feature>
<name>A0ABT0A0X8_9GAMM</name>